<dbReference type="AlphaFoldDB" id="A0A8X6VIW2"/>
<proteinExistence type="predicted"/>
<dbReference type="Proteomes" id="UP000887159">
    <property type="component" value="Unassembled WGS sequence"/>
</dbReference>
<sequence>MYSNLCDTKYHENYPFVLLQITVPNVVGYLNIANNLVGNITDILGSHSEIPQKSRQYLCTIATMPTIKITRQIGNPDFASADSTTMSSSSYFTSPPF</sequence>
<accession>A0A8X6VIW2</accession>
<name>A0A8X6VIW2_TRICX</name>
<organism evidence="1 2">
    <name type="scientific">Trichonephila clavipes</name>
    <name type="common">Golden silk orbweaver</name>
    <name type="synonym">Nephila clavipes</name>
    <dbReference type="NCBI Taxonomy" id="2585209"/>
    <lineage>
        <taxon>Eukaryota</taxon>
        <taxon>Metazoa</taxon>
        <taxon>Ecdysozoa</taxon>
        <taxon>Arthropoda</taxon>
        <taxon>Chelicerata</taxon>
        <taxon>Arachnida</taxon>
        <taxon>Araneae</taxon>
        <taxon>Araneomorphae</taxon>
        <taxon>Entelegynae</taxon>
        <taxon>Araneoidea</taxon>
        <taxon>Nephilidae</taxon>
        <taxon>Trichonephila</taxon>
    </lineage>
</organism>
<comment type="caution">
    <text evidence="1">The sequence shown here is derived from an EMBL/GenBank/DDBJ whole genome shotgun (WGS) entry which is preliminary data.</text>
</comment>
<evidence type="ECO:0000313" key="2">
    <source>
        <dbReference type="Proteomes" id="UP000887159"/>
    </source>
</evidence>
<keyword evidence="2" id="KW-1185">Reference proteome</keyword>
<protein>
    <submittedName>
        <fullName evidence="1">Uncharacterized protein</fullName>
    </submittedName>
</protein>
<evidence type="ECO:0000313" key="1">
    <source>
        <dbReference type="EMBL" id="GFY09353.1"/>
    </source>
</evidence>
<reference evidence="1" key="1">
    <citation type="submission" date="2020-08" db="EMBL/GenBank/DDBJ databases">
        <title>Multicomponent nature underlies the extraordinary mechanical properties of spider dragline silk.</title>
        <authorList>
            <person name="Kono N."/>
            <person name="Nakamura H."/>
            <person name="Mori M."/>
            <person name="Yoshida Y."/>
            <person name="Ohtoshi R."/>
            <person name="Malay A.D."/>
            <person name="Moran D.A.P."/>
            <person name="Tomita M."/>
            <person name="Numata K."/>
            <person name="Arakawa K."/>
        </authorList>
    </citation>
    <scope>NUCLEOTIDE SEQUENCE</scope>
</reference>
<dbReference type="EMBL" id="BMAU01021289">
    <property type="protein sequence ID" value="GFY09353.1"/>
    <property type="molecule type" value="Genomic_DNA"/>
</dbReference>
<gene>
    <name evidence="1" type="ORF">TNCV_1941631</name>
</gene>